<keyword evidence="2" id="KW-1185">Reference proteome</keyword>
<evidence type="ECO:0000313" key="2">
    <source>
        <dbReference type="Proteomes" id="UP000012960"/>
    </source>
</evidence>
<evidence type="ECO:0000313" key="1">
    <source>
        <dbReference type="EnsemblPlants" id="Ma10_p17090.1"/>
    </source>
</evidence>
<dbReference type="Gramene" id="Ma10_t17090.1">
    <property type="protein sequence ID" value="Ma10_p17090.1"/>
    <property type="gene ID" value="Ma10_g17090"/>
</dbReference>
<dbReference type="InParanoid" id="A0A804KX67"/>
<accession>A0A804KX67</accession>
<dbReference type="Proteomes" id="UP000012960">
    <property type="component" value="Unplaced"/>
</dbReference>
<sequence length="42" mass="5234">MFHFLTITRYDYNPHKFTKEENDLMESINYVGIIQYYMVCKH</sequence>
<dbReference type="EnsemblPlants" id="Ma10_t17090.1">
    <property type="protein sequence ID" value="Ma10_p17090.1"/>
    <property type="gene ID" value="Ma10_g17090"/>
</dbReference>
<protein>
    <submittedName>
        <fullName evidence="1">Uncharacterized protein</fullName>
    </submittedName>
</protein>
<organism evidence="1 2">
    <name type="scientific">Musa acuminata subsp. malaccensis</name>
    <name type="common">Wild banana</name>
    <name type="synonym">Musa malaccensis</name>
    <dbReference type="NCBI Taxonomy" id="214687"/>
    <lineage>
        <taxon>Eukaryota</taxon>
        <taxon>Viridiplantae</taxon>
        <taxon>Streptophyta</taxon>
        <taxon>Embryophyta</taxon>
        <taxon>Tracheophyta</taxon>
        <taxon>Spermatophyta</taxon>
        <taxon>Magnoliopsida</taxon>
        <taxon>Liliopsida</taxon>
        <taxon>Zingiberales</taxon>
        <taxon>Musaceae</taxon>
        <taxon>Musa</taxon>
    </lineage>
</organism>
<dbReference type="AlphaFoldDB" id="A0A804KX67"/>
<reference evidence="1" key="1">
    <citation type="submission" date="2021-05" db="UniProtKB">
        <authorList>
            <consortium name="EnsemblPlants"/>
        </authorList>
    </citation>
    <scope>IDENTIFICATION</scope>
    <source>
        <strain evidence="1">subsp. malaccensis</strain>
    </source>
</reference>
<name>A0A804KX67_MUSAM</name>
<proteinExistence type="predicted"/>